<evidence type="ECO:0000313" key="3">
    <source>
        <dbReference type="Proteomes" id="UP000541558"/>
    </source>
</evidence>
<dbReference type="AlphaFoldDB" id="A0A8H5C8X2"/>
<dbReference type="OrthoDB" id="2864393at2759"/>
<name>A0A8H5C8X2_9AGAR</name>
<feature type="region of interest" description="Disordered" evidence="1">
    <location>
        <begin position="66"/>
        <end position="98"/>
    </location>
</feature>
<feature type="compositionally biased region" description="Basic residues" evidence="1">
    <location>
        <begin position="1"/>
        <end position="11"/>
    </location>
</feature>
<protein>
    <submittedName>
        <fullName evidence="2">Uncharacterized protein</fullName>
    </submittedName>
</protein>
<reference evidence="2 3" key="1">
    <citation type="journal article" date="2020" name="ISME J.">
        <title>Uncovering the hidden diversity of litter-decomposition mechanisms in mushroom-forming fungi.</title>
        <authorList>
            <person name="Floudas D."/>
            <person name="Bentzer J."/>
            <person name="Ahren D."/>
            <person name="Johansson T."/>
            <person name="Persson P."/>
            <person name="Tunlid A."/>
        </authorList>
    </citation>
    <scope>NUCLEOTIDE SEQUENCE [LARGE SCALE GENOMIC DNA]</scope>
    <source>
        <strain evidence="2 3">CBS 175.51</strain>
    </source>
</reference>
<dbReference type="EMBL" id="JAACJK010000059">
    <property type="protein sequence ID" value="KAF5336172.1"/>
    <property type="molecule type" value="Genomic_DNA"/>
</dbReference>
<keyword evidence="3" id="KW-1185">Reference proteome</keyword>
<accession>A0A8H5C8X2</accession>
<evidence type="ECO:0000313" key="2">
    <source>
        <dbReference type="EMBL" id="KAF5336172.1"/>
    </source>
</evidence>
<organism evidence="2 3">
    <name type="scientific">Ephemerocybe angulata</name>
    <dbReference type="NCBI Taxonomy" id="980116"/>
    <lineage>
        <taxon>Eukaryota</taxon>
        <taxon>Fungi</taxon>
        <taxon>Dikarya</taxon>
        <taxon>Basidiomycota</taxon>
        <taxon>Agaricomycotina</taxon>
        <taxon>Agaricomycetes</taxon>
        <taxon>Agaricomycetidae</taxon>
        <taxon>Agaricales</taxon>
        <taxon>Agaricineae</taxon>
        <taxon>Psathyrellaceae</taxon>
        <taxon>Ephemerocybe</taxon>
    </lineage>
</organism>
<evidence type="ECO:0000256" key="1">
    <source>
        <dbReference type="SAM" id="MobiDB-lite"/>
    </source>
</evidence>
<dbReference type="Proteomes" id="UP000541558">
    <property type="component" value="Unassembled WGS sequence"/>
</dbReference>
<proteinExistence type="predicted"/>
<sequence length="533" mass="60268">MRKWLQKLKKRTTVDDGSLDDSGSRPRGSADDTRITRSFSSAGLLDGPKGYQPSYQELPVIPVWKAPPRTNKPLPSPSTFDTSKPLPKIRHESLPGPTTTPFPFPTELMFLLIDNYISQELQTLLNLGRALPALRHQCWTHAFRSVKIFIRQREIERKMTSSNVDLFLQLLSRTPEIYPYICELDVEDRGRLVWHHRGLLSSSQEDLTTLSLLLVQTQRMTKLKSFRITSSIVWTNLPIHVKEAFFAMFNSPTLSEISLSGILLPVNLLALVKNLQVVDFQTGGVGPPKFHQSVAYARPKQVDALKIRDRNPFSNPMSVLGFSDHSFKPFSLAHLKSLEICLPGKSLETVQDGLKLCQSLEVFKIFVGTAGGLPHPLILDCLPSLKSLTLAADITNILDSAIRFDWVVNLLESIPATSSLQEVILLIRTPSLEQGKQCEWGVLDAIFEPPSKPKLLNTPVRDDLTEEEPHAQWPSLGLFKIVWCTARSQDVHENRNEDFLAHLPIFMPHLDKRGVLKMQTTYSDTQYNFWTYT</sequence>
<comment type="caution">
    <text evidence="2">The sequence shown here is derived from an EMBL/GenBank/DDBJ whole genome shotgun (WGS) entry which is preliminary data.</text>
</comment>
<feature type="compositionally biased region" description="Basic and acidic residues" evidence="1">
    <location>
        <begin position="22"/>
        <end position="35"/>
    </location>
</feature>
<feature type="region of interest" description="Disordered" evidence="1">
    <location>
        <begin position="1"/>
        <end position="51"/>
    </location>
</feature>
<gene>
    <name evidence="2" type="ORF">D9611_006188</name>
</gene>